<comment type="caution">
    <text evidence="2">The sequence shown here is derived from an EMBL/GenBank/DDBJ whole genome shotgun (WGS) entry which is preliminary data.</text>
</comment>
<evidence type="ECO:0000313" key="2">
    <source>
        <dbReference type="EMBL" id="MFC3878630.1"/>
    </source>
</evidence>
<dbReference type="Pfam" id="PF00144">
    <property type="entry name" value="Beta-lactamase"/>
    <property type="match status" value="1"/>
</dbReference>
<proteinExistence type="predicted"/>
<organism evidence="2 3">
    <name type="scientific">Algoriphagus namhaensis</name>
    <dbReference type="NCBI Taxonomy" id="915353"/>
    <lineage>
        <taxon>Bacteria</taxon>
        <taxon>Pseudomonadati</taxon>
        <taxon>Bacteroidota</taxon>
        <taxon>Cytophagia</taxon>
        <taxon>Cytophagales</taxon>
        <taxon>Cyclobacteriaceae</taxon>
        <taxon>Algoriphagus</taxon>
    </lineage>
</organism>
<feature type="domain" description="Beta-lactamase-related" evidence="1">
    <location>
        <begin position="33"/>
        <end position="400"/>
    </location>
</feature>
<dbReference type="Gene3D" id="3.40.710.10">
    <property type="entry name" value="DD-peptidase/beta-lactamase superfamily"/>
    <property type="match status" value="1"/>
</dbReference>
<dbReference type="PANTHER" id="PTHR43283:SF3">
    <property type="entry name" value="BETA-LACTAMASE FAMILY PROTEIN (AFU_ORTHOLOGUE AFUA_5G07500)"/>
    <property type="match status" value="1"/>
</dbReference>
<dbReference type="InterPro" id="IPR001466">
    <property type="entry name" value="Beta-lactam-related"/>
</dbReference>
<dbReference type="SUPFAM" id="SSF56601">
    <property type="entry name" value="beta-lactamase/transpeptidase-like"/>
    <property type="match status" value="1"/>
</dbReference>
<accession>A0ABV8ALM9</accession>
<dbReference type="RefSeq" id="WP_377902273.1">
    <property type="nucleotide sequence ID" value="NZ_JBHRZS010000002.1"/>
</dbReference>
<keyword evidence="3" id="KW-1185">Reference proteome</keyword>
<protein>
    <submittedName>
        <fullName evidence="2">Serine hydrolase domain-containing protein</fullName>
        <ecNumber evidence="2">3.-.-.-</ecNumber>
    </submittedName>
</protein>
<dbReference type="GO" id="GO:0016787">
    <property type="term" value="F:hydrolase activity"/>
    <property type="evidence" value="ECO:0007669"/>
    <property type="project" value="UniProtKB-KW"/>
</dbReference>
<reference evidence="3" key="1">
    <citation type="journal article" date="2019" name="Int. J. Syst. Evol. Microbiol.">
        <title>The Global Catalogue of Microorganisms (GCM) 10K type strain sequencing project: providing services to taxonomists for standard genome sequencing and annotation.</title>
        <authorList>
            <consortium name="The Broad Institute Genomics Platform"/>
            <consortium name="The Broad Institute Genome Sequencing Center for Infectious Disease"/>
            <person name="Wu L."/>
            <person name="Ma J."/>
        </authorList>
    </citation>
    <scope>NUCLEOTIDE SEQUENCE [LARGE SCALE GENOMIC DNA]</scope>
    <source>
        <strain evidence="3">CCUG 60523</strain>
    </source>
</reference>
<dbReference type="InterPro" id="IPR050789">
    <property type="entry name" value="Diverse_Enzym_Activities"/>
</dbReference>
<keyword evidence="2" id="KW-0378">Hydrolase</keyword>
<evidence type="ECO:0000313" key="3">
    <source>
        <dbReference type="Proteomes" id="UP001595805"/>
    </source>
</evidence>
<dbReference type="InterPro" id="IPR012338">
    <property type="entry name" value="Beta-lactam/transpept-like"/>
</dbReference>
<gene>
    <name evidence="2" type="ORF">ACFOSV_00490</name>
</gene>
<dbReference type="Proteomes" id="UP001595805">
    <property type="component" value="Unassembled WGS sequence"/>
</dbReference>
<dbReference type="EMBL" id="JBHRZS010000002">
    <property type="protein sequence ID" value="MFC3878630.1"/>
    <property type="molecule type" value="Genomic_DNA"/>
</dbReference>
<sequence length="414" mass="46014">MKIKLFTFLIFLVPTFFAFGQEYSMSQERLDRIDAMLDETVASNQVPGLVALIMQNGKIVYHEAKGFANVPDNVEMKSDQIFRIASQTKAITSTAVMMLWEEGHFQLDDPISKWIPEFKNPTVLDEFNESDSSFTTKPASREIRIRDLITHTSGVGYGVIDGNPKMKAIYAKAGIVDLYTTEPITIGDNIKKLAKLPLHHNPGERFTYSEGLDVLGYFIEIISGMPFDQFLKTRIFDPLGMKDTGFYLSNAQGERLVTVQRKIEDKWEIYPVTFYDPDYPKTGAKAFFSGGAGLSSTAEDYAMFLQMYLNGGELNGNRILSPTTIQAIMSNQVGDLLGNGGKDYGLAFGLVDQNGVAKGGLGSLGTFDWGGYFNTQYFADPVTKTVGILMKQTQGNTGDQSGWKFRQMVFSAIE</sequence>
<name>A0ABV8ALM9_9BACT</name>
<evidence type="ECO:0000259" key="1">
    <source>
        <dbReference type="Pfam" id="PF00144"/>
    </source>
</evidence>
<dbReference type="EC" id="3.-.-.-" evidence="2"/>
<dbReference type="PANTHER" id="PTHR43283">
    <property type="entry name" value="BETA-LACTAMASE-RELATED"/>
    <property type="match status" value="1"/>
</dbReference>